<dbReference type="AlphaFoldDB" id="A0A3P8W6E6"/>
<dbReference type="OrthoDB" id="8930573at2759"/>
<dbReference type="InterPro" id="IPR036638">
    <property type="entry name" value="HLH_DNA-bd_sf"/>
</dbReference>
<dbReference type="GO" id="GO:0005634">
    <property type="term" value="C:nucleus"/>
    <property type="evidence" value="ECO:0007669"/>
    <property type="project" value="UniProtKB-SubCell"/>
</dbReference>
<comment type="subcellular location">
    <subcellularLocation>
        <location evidence="1">Nucleus</location>
    </subcellularLocation>
</comment>
<evidence type="ECO:0000256" key="3">
    <source>
        <dbReference type="ARBA" id="ARBA00023015"/>
    </source>
</evidence>
<evidence type="ECO:0000256" key="1">
    <source>
        <dbReference type="ARBA" id="ARBA00004123"/>
    </source>
</evidence>
<dbReference type="Ensembl" id="ENSCSET00000022371.1">
    <property type="protein sequence ID" value="ENSCSEP00000022092.1"/>
    <property type="gene ID" value="ENSCSEG00000014075.1"/>
</dbReference>
<dbReference type="GeneID" id="103388954"/>
<dbReference type="PANTHER" id="PTHR10985">
    <property type="entry name" value="BASIC HELIX-LOOP-HELIX TRANSCRIPTION FACTOR, HES-RELATED"/>
    <property type="match status" value="1"/>
</dbReference>
<keyword evidence="3" id="KW-0805">Transcription regulation</keyword>
<dbReference type="Pfam" id="PF00010">
    <property type="entry name" value="HLH"/>
    <property type="match status" value="1"/>
</dbReference>
<evidence type="ECO:0000256" key="6">
    <source>
        <dbReference type="SAM" id="MobiDB-lite"/>
    </source>
</evidence>
<reference evidence="8" key="3">
    <citation type="submission" date="2025-09" db="UniProtKB">
        <authorList>
            <consortium name="Ensembl"/>
        </authorList>
    </citation>
    <scope>IDENTIFICATION</scope>
</reference>
<dbReference type="OMA" id="AVNMAKC"/>
<name>A0A3P8W6E6_CYNSE</name>
<dbReference type="Gene3D" id="4.10.280.10">
    <property type="entry name" value="Helix-loop-helix DNA-binding domain"/>
    <property type="match status" value="1"/>
</dbReference>
<reference evidence="8" key="2">
    <citation type="submission" date="2025-08" db="UniProtKB">
        <authorList>
            <consortium name="Ensembl"/>
        </authorList>
    </citation>
    <scope>IDENTIFICATION</scope>
</reference>
<dbReference type="GeneTree" id="ENSGT00700000104815"/>
<dbReference type="SMART" id="SM00353">
    <property type="entry name" value="HLH"/>
    <property type="match status" value="1"/>
</dbReference>
<keyword evidence="4" id="KW-0804">Transcription</keyword>
<evidence type="ECO:0000256" key="2">
    <source>
        <dbReference type="ARBA" id="ARBA00022491"/>
    </source>
</evidence>
<dbReference type="InterPro" id="IPR050370">
    <property type="entry name" value="HES_HEY"/>
</dbReference>
<dbReference type="InterPro" id="IPR011598">
    <property type="entry name" value="bHLH_dom"/>
</dbReference>
<reference evidence="8 9" key="1">
    <citation type="journal article" date="2014" name="Nat. Genet.">
        <title>Whole-genome sequence of a flatfish provides insights into ZW sex chromosome evolution and adaptation to a benthic lifestyle.</title>
        <authorList>
            <person name="Chen S."/>
            <person name="Zhang G."/>
            <person name="Shao C."/>
            <person name="Huang Q."/>
            <person name="Liu G."/>
            <person name="Zhang P."/>
            <person name="Song W."/>
            <person name="An N."/>
            <person name="Chalopin D."/>
            <person name="Volff J.N."/>
            <person name="Hong Y."/>
            <person name="Li Q."/>
            <person name="Sha Z."/>
            <person name="Zhou H."/>
            <person name="Xie M."/>
            <person name="Yu Q."/>
            <person name="Liu Y."/>
            <person name="Xiang H."/>
            <person name="Wang N."/>
            <person name="Wu K."/>
            <person name="Yang C."/>
            <person name="Zhou Q."/>
            <person name="Liao X."/>
            <person name="Yang L."/>
            <person name="Hu Q."/>
            <person name="Zhang J."/>
            <person name="Meng L."/>
            <person name="Jin L."/>
            <person name="Tian Y."/>
            <person name="Lian J."/>
            <person name="Yang J."/>
            <person name="Miao G."/>
            <person name="Liu S."/>
            <person name="Liang Z."/>
            <person name="Yan F."/>
            <person name="Li Y."/>
            <person name="Sun B."/>
            <person name="Zhang H."/>
            <person name="Zhang J."/>
            <person name="Zhu Y."/>
            <person name="Du M."/>
            <person name="Zhao Y."/>
            <person name="Schartl M."/>
            <person name="Tang Q."/>
            <person name="Wang J."/>
        </authorList>
    </citation>
    <scope>NUCLEOTIDE SEQUENCE</scope>
</reference>
<evidence type="ECO:0000256" key="4">
    <source>
        <dbReference type="ARBA" id="ARBA00023163"/>
    </source>
</evidence>
<sequence length="208" mass="23510">MKLIHDSEEAKAARKILKPQIERRRRERMNHSLENLKTLLHLQRQEENQRRLEKAEILEHTVLFLQKITKEGAEKRGAEEKQSFQDGFSTCLQRAAQFLGPQGKELWLGVALQDSSSSAHVASSHSPCSQTSPLLLRNSSKPVVRLLVNKSGHTLQFVPASTPSSCVQSRRELSFSPPSTPQQSQKAVSRSSTHLPQPTSHSLWRPWP</sequence>
<dbReference type="SUPFAM" id="SSF47459">
    <property type="entry name" value="HLH, helix-loop-helix DNA-binding domain"/>
    <property type="match status" value="1"/>
</dbReference>
<evidence type="ECO:0000259" key="7">
    <source>
        <dbReference type="PROSITE" id="PS50888"/>
    </source>
</evidence>
<evidence type="ECO:0000313" key="8">
    <source>
        <dbReference type="Ensembl" id="ENSCSEP00000022092.1"/>
    </source>
</evidence>
<protein>
    <submittedName>
        <fullName evidence="8">Transcription factor HES-7.1-like</fullName>
    </submittedName>
</protein>
<evidence type="ECO:0000256" key="5">
    <source>
        <dbReference type="ARBA" id="ARBA00023242"/>
    </source>
</evidence>
<keyword evidence="2" id="KW-0678">Repressor</keyword>
<dbReference type="PROSITE" id="PS50888">
    <property type="entry name" value="BHLH"/>
    <property type="match status" value="1"/>
</dbReference>
<dbReference type="Proteomes" id="UP000265120">
    <property type="component" value="Chromosome 13"/>
</dbReference>
<dbReference type="RefSeq" id="XP_008322414.1">
    <property type="nucleotide sequence ID" value="XM_008324192.3"/>
</dbReference>
<feature type="domain" description="BHLH" evidence="7">
    <location>
        <begin position="13"/>
        <end position="68"/>
    </location>
</feature>
<proteinExistence type="predicted"/>
<feature type="compositionally biased region" description="Polar residues" evidence="6">
    <location>
        <begin position="186"/>
        <end position="202"/>
    </location>
</feature>
<organism evidence="8 9">
    <name type="scientific">Cynoglossus semilaevis</name>
    <name type="common">Tongue sole</name>
    <dbReference type="NCBI Taxonomy" id="244447"/>
    <lineage>
        <taxon>Eukaryota</taxon>
        <taxon>Metazoa</taxon>
        <taxon>Chordata</taxon>
        <taxon>Craniata</taxon>
        <taxon>Vertebrata</taxon>
        <taxon>Euteleostomi</taxon>
        <taxon>Actinopterygii</taxon>
        <taxon>Neopterygii</taxon>
        <taxon>Teleostei</taxon>
        <taxon>Neoteleostei</taxon>
        <taxon>Acanthomorphata</taxon>
        <taxon>Carangaria</taxon>
        <taxon>Pleuronectiformes</taxon>
        <taxon>Pleuronectoidei</taxon>
        <taxon>Cynoglossidae</taxon>
        <taxon>Cynoglossinae</taxon>
        <taxon>Cynoglossus</taxon>
    </lineage>
</organism>
<keyword evidence="9" id="KW-1185">Reference proteome</keyword>
<keyword evidence="5" id="KW-0539">Nucleus</keyword>
<dbReference type="GO" id="GO:0046983">
    <property type="term" value="F:protein dimerization activity"/>
    <property type="evidence" value="ECO:0007669"/>
    <property type="project" value="InterPro"/>
</dbReference>
<dbReference type="InParanoid" id="A0A3P8W6E6"/>
<feature type="region of interest" description="Disordered" evidence="6">
    <location>
        <begin position="168"/>
        <end position="208"/>
    </location>
</feature>
<accession>A0A3P8W6E6</accession>
<evidence type="ECO:0000313" key="9">
    <source>
        <dbReference type="Proteomes" id="UP000265120"/>
    </source>
</evidence>
<dbReference type="KEGG" id="csem:103388954"/>